<dbReference type="FunFam" id="1.20.1070.10:FF:000221">
    <property type="entry name" value="Muscarinic acetylcholine receptor gar-2"/>
    <property type="match status" value="1"/>
</dbReference>
<feature type="compositionally biased region" description="Basic and acidic residues" evidence="11">
    <location>
        <begin position="492"/>
        <end position="502"/>
    </location>
</feature>
<evidence type="ECO:0000256" key="8">
    <source>
        <dbReference type="ARBA" id="ARBA00023170"/>
    </source>
</evidence>
<feature type="transmembrane region" description="Helical" evidence="12">
    <location>
        <begin position="315"/>
        <end position="337"/>
    </location>
</feature>
<evidence type="ECO:0000256" key="12">
    <source>
        <dbReference type="SAM" id="Phobius"/>
    </source>
</evidence>
<comment type="subcellular location">
    <subcellularLocation>
        <location evidence="1">Cell membrane</location>
        <topology evidence="1">Multi-pass membrane protein</topology>
    </subcellularLocation>
</comment>
<dbReference type="GO" id="GO:0004993">
    <property type="term" value="F:G protein-coupled serotonin receptor activity"/>
    <property type="evidence" value="ECO:0007669"/>
    <property type="project" value="TreeGrafter"/>
</dbReference>
<dbReference type="GO" id="GO:0030425">
    <property type="term" value="C:dendrite"/>
    <property type="evidence" value="ECO:0007669"/>
    <property type="project" value="TreeGrafter"/>
</dbReference>
<keyword evidence="8 10" id="KW-0675">Receptor</keyword>
<keyword evidence="6 10" id="KW-0297">G-protein coupled receptor</keyword>
<feature type="compositionally biased region" description="Basic and acidic residues" evidence="11">
    <location>
        <begin position="680"/>
        <end position="691"/>
    </location>
</feature>
<dbReference type="EnsemblMetazoa" id="XM_022810756">
    <property type="protein sequence ID" value="XP_022666491"/>
    <property type="gene ID" value="LOC111252590"/>
</dbReference>
<feature type="region of interest" description="Disordered" evidence="11">
    <location>
        <begin position="479"/>
        <end position="543"/>
    </location>
</feature>
<dbReference type="RefSeq" id="XP_022666491.1">
    <property type="nucleotide sequence ID" value="XM_022810756.1"/>
</dbReference>
<feature type="transmembrane region" description="Helical" evidence="12">
    <location>
        <begin position="366"/>
        <end position="385"/>
    </location>
</feature>
<evidence type="ECO:0000256" key="4">
    <source>
        <dbReference type="ARBA" id="ARBA00022692"/>
    </source>
</evidence>
<feature type="compositionally biased region" description="Acidic residues" evidence="11">
    <location>
        <begin position="509"/>
        <end position="518"/>
    </location>
</feature>
<evidence type="ECO:0000313" key="15">
    <source>
        <dbReference type="Proteomes" id="UP000594260"/>
    </source>
</evidence>
<feature type="region of interest" description="Disordered" evidence="11">
    <location>
        <begin position="630"/>
        <end position="651"/>
    </location>
</feature>
<accession>A0A7M7MCM5</accession>
<feature type="transmembrane region" description="Helical" evidence="12">
    <location>
        <begin position="200"/>
        <end position="225"/>
    </location>
</feature>
<dbReference type="GO" id="GO:0016907">
    <property type="term" value="F:G protein-coupled acetylcholine receptor activity"/>
    <property type="evidence" value="ECO:0007669"/>
    <property type="project" value="TreeGrafter"/>
</dbReference>
<dbReference type="PROSITE" id="PS00237">
    <property type="entry name" value="G_PROTEIN_RECEP_F1_1"/>
    <property type="match status" value="1"/>
</dbReference>
<dbReference type="AlphaFoldDB" id="A0A7M7MCM5"/>
<dbReference type="Gene3D" id="1.20.1070.10">
    <property type="entry name" value="Rhodopsin 7-helix transmembrane proteins"/>
    <property type="match status" value="1"/>
</dbReference>
<comment type="similarity">
    <text evidence="2 10">Belongs to the G-protein coupled receptor 1 family.</text>
</comment>
<dbReference type="Proteomes" id="UP000594260">
    <property type="component" value="Unplaced"/>
</dbReference>
<evidence type="ECO:0000313" key="14">
    <source>
        <dbReference type="EnsemblMetazoa" id="XP_022666491"/>
    </source>
</evidence>
<dbReference type="GO" id="GO:0007187">
    <property type="term" value="P:G protein-coupled receptor signaling pathway, coupled to cyclic nucleotide second messenger"/>
    <property type="evidence" value="ECO:0007669"/>
    <property type="project" value="TreeGrafter"/>
</dbReference>
<reference evidence="14" key="1">
    <citation type="submission" date="2021-01" db="UniProtKB">
        <authorList>
            <consortium name="EnsemblMetazoa"/>
        </authorList>
    </citation>
    <scope>IDENTIFICATION</scope>
</reference>
<feature type="domain" description="G-protein coupled receptors family 1 profile" evidence="13">
    <location>
        <begin position="215"/>
        <end position="408"/>
    </location>
</feature>
<evidence type="ECO:0000256" key="2">
    <source>
        <dbReference type="ARBA" id="ARBA00010663"/>
    </source>
</evidence>
<dbReference type="OrthoDB" id="10071887at2759"/>
<dbReference type="GeneID" id="111252590"/>
<dbReference type="Pfam" id="PF00001">
    <property type="entry name" value="7tm_1"/>
    <property type="match status" value="1"/>
</dbReference>
<keyword evidence="5 12" id="KW-1133">Transmembrane helix</keyword>
<keyword evidence="7 12" id="KW-0472">Membrane</keyword>
<feature type="compositionally biased region" description="Polar residues" evidence="11">
    <location>
        <begin position="479"/>
        <end position="490"/>
    </location>
</feature>
<keyword evidence="4 10" id="KW-0812">Transmembrane</keyword>
<evidence type="ECO:0000256" key="7">
    <source>
        <dbReference type="ARBA" id="ARBA00023136"/>
    </source>
</evidence>
<dbReference type="SUPFAM" id="SSF81321">
    <property type="entry name" value="Family A G protein-coupled receptor-like"/>
    <property type="match status" value="1"/>
</dbReference>
<sequence>MVYLELPRALLMLWNYTWNTTVRGYNIHMESTKKTSPDNWFHQGLSRFERWLRVTSSIRDPPDRRNISSTFVAPYVSKNTSKTTHATSAVESNSLSAMSVSSSTISLFDALSVTNESISWNGYPQPSLDDVMSSASQHVPMTDLALGPLDILNSSFRKPCDVSWNLSSSLCGPSTSIAWNNSAPEVPEWALPFPLWQTVLIAGLIGVCILLTVAGNILVLTAFFVERTIRQPSNYFIISLAASDLLIGVVSMPFFALYVLNGRWDFGPIFCDLWLATDHTVCLVSIYTVLLITIDRYCSVKIPAKYRSWRTRYKVIWMVAITWVVPFLVFFISILGWEHFIGYRDLDDGECAVQFLKDPVFNTSLIFGYFYCTMIVLFILYGGIYKTASDMQRRSAEKQRKMQSIVSLGRGQAGASPCVAITDTFCGSGGKDIQVTREGHIGPRGIQGVGGGSDLSGRIGGAGSCASTIASVDSSTLCTSQIRPTGSTQMPFERKETSEQDRSSSPGFESDEEDESQDEVNKKREAKPKTPKPLQPSKTKCFRKDSRMSIVDVMRLAPPTFATKEASELATIGSLPGLSFGFRAKGQHQPQPHANASADKPKPPNSLNINKLLVIREVASDISDISSSVRRLGADSTTSVLPPTVEKNPPQTAVQFTSDHAASPKLEAKARQGEGLPSPKHSEQQLEEKNEVGLSQNRPEQDDLPCTSISVPLDNSNQLPSTPISLNCNTSGGRPTHSILVASTAKDSSGSNKDSTKDKAKGLASSTTITANNSNYKTPLAARNSTDCTRSGSRVAPADIAIVVDPSSSGNQQAQVSGMHLTVPDSTMLTKNPLVKGDSSKSNKVYNYDITFSRLCACIPLTK</sequence>
<evidence type="ECO:0000256" key="9">
    <source>
        <dbReference type="ARBA" id="ARBA00023224"/>
    </source>
</evidence>
<dbReference type="GO" id="GO:0005886">
    <property type="term" value="C:plasma membrane"/>
    <property type="evidence" value="ECO:0007669"/>
    <property type="project" value="UniProtKB-SubCell"/>
</dbReference>
<evidence type="ECO:0000259" key="13">
    <source>
        <dbReference type="PROSITE" id="PS50262"/>
    </source>
</evidence>
<organism evidence="14 15">
    <name type="scientific">Varroa destructor</name>
    <name type="common">Honeybee mite</name>
    <dbReference type="NCBI Taxonomy" id="109461"/>
    <lineage>
        <taxon>Eukaryota</taxon>
        <taxon>Metazoa</taxon>
        <taxon>Ecdysozoa</taxon>
        <taxon>Arthropoda</taxon>
        <taxon>Chelicerata</taxon>
        <taxon>Arachnida</taxon>
        <taxon>Acari</taxon>
        <taxon>Parasitiformes</taxon>
        <taxon>Mesostigmata</taxon>
        <taxon>Gamasina</taxon>
        <taxon>Dermanyssoidea</taxon>
        <taxon>Varroidae</taxon>
        <taxon>Varroa</taxon>
    </lineage>
</organism>
<protein>
    <recommendedName>
        <fullName evidence="13">G-protein coupled receptors family 1 profile domain-containing protein</fullName>
    </recommendedName>
</protein>
<feature type="transmembrane region" description="Helical" evidence="12">
    <location>
        <begin position="273"/>
        <end position="294"/>
    </location>
</feature>
<feature type="transmembrane region" description="Helical" evidence="12">
    <location>
        <begin position="237"/>
        <end position="261"/>
    </location>
</feature>
<dbReference type="InterPro" id="IPR017452">
    <property type="entry name" value="GPCR_Rhodpsn_7TM"/>
</dbReference>
<evidence type="ECO:0000256" key="6">
    <source>
        <dbReference type="ARBA" id="ARBA00023040"/>
    </source>
</evidence>
<feature type="region of interest" description="Disordered" evidence="11">
    <location>
        <begin position="581"/>
        <end position="606"/>
    </location>
</feature>
<dbReference type="InParanoid" id="A0A7M7MCM5"/>
<evidence type="ECO:0000256" key="10">
    <source>
        <dbReference type="RuleBase" id="RU000688"/>
    </source>
</evidence>
<feature type="region of interest" description="Disordered" evidence="11">
    <location>
        <begin position="666"/>
        <end position="765"/>
    </location>
</feature>
<dbReference type="InterPro" id="IPR000276">
    <property type="entry name" value="GPCR_Rhodpsn"/>
</dbReference>
<dbReference type="GO" id="GO:0045202">
    <property type="term" value="C:synapse"/>
    <property type="evidence" value="ECO:0007669"/>
    <property type="project" value="TreeGrafter"/>
</dbReference>
<evidence type="ECO:0000256" key="5">
    <source>
        <dbReference type="ARBA" id="ARBA00022989"/>
    </source>
</evidence>
<dbReference type="PRINTS" id="PR00237">
    <property type="entry name" value="GPCRRHODOPSN"/>
</dbReference>
<dbReference type="PANTHER" id="PTHR24247:SF191">
    <property type="entry name" value="MUSCARINIC ACETYLCHOLINE RECEPTOR, B-TYPE, ISOFORM A"/>
    <property type="match status" value="1"/>
</dbReference>
<dbReference type="PANTHER" id="PTHR24247">
    <property type="entry name" value="5-HYDROXYTRYPTAMINE RECEPTOR"/>
    <property type="match status" value="1"/>
</dbReference>
<evidence type="ECO:0000256" key="1">
    <source>
        <dbReference type="ARBA" id="ARBA00004651"/>
    </source>
</evidence>
<keyword evidence="9 10" id="KW-0807">Transducer</keyword>
<proteinExistence type="inferred from homology"/>
<dbReference type="GO" id="GO:0007197">
    <property type="term" value="P:adenylate cyclase-inhibiting G protein-coupled acetylcholine receptor signaling pathway"/>
    <property type="evidence" value="ECO:0007669"/>
    <property type="project" value="TreeGrafter"/>
</dbReference>
<keyword evidence="3" id="KW-1003">Cell membrane</keyword>
<dbReference type="KEGG" id="vde:111252590"/>
<feature type="compositionally biased region" description="Polar residues" evidence="11">
    <location>
        <begin position="707"/>
        <end position="733"/>
    </location>
</feature>
<evidence type="ECO:0000256" key="3">
    <source>
        <dbReference type="ARBA" id="ARBA00022475"/>
    </source>
</evidence>
<name>A0A7M7MCM5_VARDE</name>
<dbReference type="PROSITE" id="PS50262">
    <property type="entry name" value="G_PROTEIN_RECEP_F1_2"/>
    <property type="match status" value="1"/>
</dbReference>
<keyword evidence="15" id="KW-1185">Reference proteome</keyword>
<evidence type="ECO:0000256" key="11">
    <source>
        <dbReference type="SAM" id="MobiDB-lite"/>
    </source>
</evidence>